<dbReference type="Proteomes" id="UP000192872">
    <property type="component" value="Unassembled WGS sequence"/>
</dbReference>
<dbReference type="CDD" id="cd16833">
    <property type="entry name" value="YfiH"/>
    <property type="match status" value="1"/>
</dbReference>
<proteinExistence type="inferred from homology"/>
<evidence type="ECO:0000256" key="6">
    <source>
        <dbReference type="ARBA" id="ARBA00022833"/>
    </source>
</evidence>
<evidence type="ECO:0000256" key="4">
    <source>
        <dbReference type="ARBA" id="ARBA00022723"/>
    </source>
</evidence>
<evidence type="ECO:0000256" key="2">
    <source>
        <dbReference type="ARBA" id="ARBA00007353"/>
    </source>
</evidence>
<dbReference type="NCBIfam" id="TIGR00726">
    <property type="entry name" value="peptidoglycan editing factor PgeF"/>
    <property type="match status" value="1"/>
</dbReference>
<dbReference type="InterPro" id="IPR038371">
    <property type="entry name" value="Cu_polyphenol_OxRdtase_sf"/>
</dbReference>
<dbReference type="GO" id="GO:0016787">
    <property type="term" value="F:hydrolase activity"/>
    <property type="evidence" value="ECO:0007669"/>
    <property type="project" value="UniProtKB-KW"/>
</dbReference>
<dbReference type="InterPro" id="IPR003730">
    <property type="entry name" value="Cu_polyphenol_OxRdtase"/>
</dbReference>
<comment type="catalytic activity">
    <reaction evidence="9">
        <text>S-methyl-5'-thioadenosine + phosphate = 5-(methylsulfanyl)-alpha-D-ribose 1-phosphate + adenine</text>
        <dbReference type="Rhea" id="RHEA:11852"/>
        <dbReference type="ChEBI" id="CHEBI:16708"/>
        <dbReference type="ChEBI" id="CHEBI:17509"/>
        <dbReference type="ChEBI" id="CHEBI:43474"/>
        <dbReference type="ChEBI" id="CHEBI:58533"/>
        <dbReference type="EC" id="2.4.2.28"/>
    </reaction>
    <physiologicalReaction direction="left-to-right" evidence="9">
        <dbReference type="Rhea" id="RHEA:11853"/>
    </physiologicalReaction>
</comment>
<keyword evidence="4" id="KW-0479">Metal-binding</keyword>
<dbReference type="PANTHER" id="PTHR30616:SF2">
    <property type="entry name" value="PURINE NUCLEOSIDE PHOSPHORYLASE LACC1"/>
    <property type="match status" value="1"/>
</dbReference>
<evidence type="ECO:0000256" key="3">
    <source>
        <dbReference type="ARBA" id="ARBA00022679"/>
    </source>
</evidence>
<dbReference type="GO" id="GO:0005507">
    <property type="term" value="F:copper ion binding"/>
    <property type="evidence" value="ECO:0007669"/>
    <property type="project" value="TreeGrafter"/>
</dbReference>
<name>A0A1W9I536_9HYPH</name>
<dbReference type="PANTHER" id="PTHR30616">
    <property type="entry name" value="UNCHARACTERIZED PROTEIN YFIH"/>
    <property type="match status" value="1"/>
</dbReference>
<comment type="catalytic activity">
    <reaction evidence="1">
        <text>inosine + phosphate = alpha-D-ribose 1-phosphate + hypoxanthine</text>
        <dbReference type="Rhea" id="RHEA:27646"/>
        <dbReference type="ChEBI" id="CHEBI:17368"/>
        <dbReference type="ChEBI" id="CHEBI:17596"/>
        <dbReference type="ChEBI" id="CHEBI:43474"/>
        <dbReference type="ChEBI" id="CHEBI:57720"/>
        <dbReference type="EC" id="2.4.2.1"/>
    </reaction>
    <physiologicalReaction direction="left-to-right" evidence="1">
        <dbReference type="Rhea" id="RHEA:27647"/>
    </physiologicalReaction>
</comment>
<evidence type="ECO:0000256" key="8">
    <source>
        <dbReference type="ARBA" id="ARBA00048968"/>
    </source>
</evidence>
<dbReference type="EMBL" id="LWDL01000001">
    <property type="protein sequence ID" value="OQW54717.1"/>
    <property type="molecule type" value="Genomic_DNA"/>
</dbReference>
<evidence type="ECO:0000313" key="12">
    <source>
        <dbReference type="Proteomes" id="UP000192872"/>
    </source>
</evidence>
<evidence type="ECO:0000256" key="5">
    <source>
        <dbReference type="ARBA" id="ARBA00022801"/>
    </source>
</evidence>
<dbReference type="Gene3D" id="3.60.140.10">
    <property type="entry name" value="CNF1/YfiH-like putative cysteine hydrolases"/>
    <property type="match status" value="1"/>
</dbReference>
<dbReference type="STRING" id="1827387.A4S15_03745"/>
<organism evidence="11 12">
    <name type="scientific">Candidatus Raskinella chloraquaticus</name>
    <dbReference type="NCBI Taxonomy" id="1951219"/>
    <lineage>
        <taxon>Bacteria</taxon>
        <taxon>Pseudomonadati</taxon>
        <taxon>Pseudomonadota</taxon>
        <taxon>Alphaproteobacteria</taxon>
        <taxon>Hyphomicrobiales</taxon>
        <taxon>Phreatobacteraceae</taxon>
        <taxon>Candidatus Raskinella</taxon>
    </lineage>
</organism>
<dbReference type="GO" id="GO:0017061">
    <property type="term" value="F:S-methyl-5-thioadenosine phosphorylase activity"/>
    <property type="evidence" value="ECO:0007669"/>
    <property type="project" value="UniProtKB-EC"/>
</dbReference>
<keyword evidence="3" id="KW-0808">Transferase</keyword>
<evidence type="ECO:0000256" key="10">
    <source>
        <dbReference type="RuleBase" id="RU361274"/>
    </source>
</evidence>
<sequence>MMITSPLLSAWPGVRHAFFTRQGGVSQGIYAGLNCGLGSHDERVRVLQNRAYVAGSLGVAADRLVALYQVHSAHCVVVQTPFTHGEAQRADAMVTQVANLALAVSSADCSPVLFASAGVIGAAHAGWRGALGGVIEATIAAMIALGARREDIRASIGPTISQKNYEVGPEVRAAFIDKNAAYGHFFSPSPRDGFFLFDLPGVIAHRLRAAGIAALDDVGLCTYGDEERFFSYRRMTHRGESDYGRHIHGIVLVQS</sequence>
<gene>
    <name evidence="11" type="ORF">A4S15_03745</name>
</gene>
<comment type="catalytic activity">
    <reaction evidence="8">
        <text>adenosine + phosphate = alpha-D-ribose 1-phosphate + adenine</text>
        <dbReference type="Rhea" id="RHEA:27642"/>
        <dbReference type="ChEBI" id="CHEBI:16335"/>
        <dbReference type="ChEBI" id="CHEBI:16708"/>
        <dbReference type="ChEBI" id="CHEBI:43474"/>
        <dbReference type="ChEBI" id="CHEBI:57720"/>
        <dbReference type="EC" id="2.4.2.1"/>
    </reaction>
    <physiologicalReaction direction="left-to-right" evidence="8">
        <dbReference type="Rhea" id="RHEA:27643"/>
    </physiologicalReaction>
</comment>
<comment type="similarity">
    <text evidence="2 10">Belongs to the purine nucleoside phosphorylase YfiH/LACC1 family.</text>
</comment>
<protein>
    <recommendedName>
        <fullName evidence="10">Purine nucleoside phosphorylase</fullName>
    </recommendedName>
</protein>
<reference evidence="11 12" key="1">
    <citation type="journal article" date="2017" name="Water Res.">
        <title>Comammox in drinking water systems.</title>
        <authorList>
            <person name="Wang Y."/>
            <person name="Ma L."/>
            <person name="Mao Y."/>
            <person name="Jiang X."/>
            <person name="Xia Y."/>
            <person name="Yu K."/>
            <person name="Li B."/>
            <person name="Zhang T."/>
        </authorList>
    </citation>
    <scope>NUCLEOTIDE SEQUENCE [LARGE SCALE GENOMIC DNA]</scope>
    <source>
        <strain evidence="11">SG_bin8</strain>
    </source>
</reference>
<comment type="caution">
    <text evidence="11">The sequence shown here is derived from an EMBL/GenBank/DDBJ whole genome shotgun (WGS) entry which is preliminary data.</text>
</comment>
<accession>A0A1W9I536</accession>
<keyword evidence="6" id="KW-0862">Zinc</keyword>
<keyword evidence="5" id="KW-0378">Hydrolase</keyword>
<dbReference type="SUPFAM" id="SSF64438">
    <property type="entry name" value="CNF1/YfiH-like putative cysteine hydrolases"/>
    <property type="match status" value="1"/>
</dbReference>
<evidence type="ECO:0000313" key="11">
    <source>
        <dbReference type="EMBL" id="OQW54717.1"/>
    </source>
</evidence>
<evidence type="ECO:0000256" key="1">
    <source>
        <dbReference type="ARBA" id="ARBA00000553"/>
    </source>
</evidence>
<evidence type="ECO:0000256" key="9">
    <source>
        <dbReference type="ARBA" id="ARBA00049893"/>
    </source>
</evidence>
<dbReference type="Pfam" id="PF02578">
    <property type="entry name" value="Cu-oxidase_4"/>
    <property type="match status" value="1"/>
</dbReference>
<dbReference type="AlphaFoldDB" id="A0A1W9I536"/>
<dbReference type="InterPro" id="IPR011324">
    <property type="entry name" value="Cytotoxic_necrot_fac-like_cat"/>
</dbReference>
<evidence type="ECO:0000256" key="7">
    <source>
        <dbReference type="ARBA" id="ARBA00047989"/>
    </source>
</evidence>
<comment type="catalytic activity">
    <reaction evidence="7">
        <text>adenosine + H2O + H(+) = inosine + NH4(+)</text>
        <dbReference type="Rhea" id="RHEA:24408"/>
        <dbReference type="ChEBI" id="CHEBI:15377"/>
        <dbReference type="ChEBI" id="CHEBI:15378"/>
        <dbReference type="ChEBI" id="CHEBI:16335"/>
        <dbReference type="ChEBI" id="CHEBI:17596"/>
        <dbReference type="ChEBI" id="CHEBI:28938"/>
        <dbReference type="EC" id="3.5.4.4"/>
    </reaction>
    <physiologicalReaction direction="left-to-right" evidence="7">
        <dbReference type="Rhea" id="RHEA:24409"/>
    </physiologicalReaction>
</comment>